<sequence length="185" mass="19786">MDESSVDPYQSDSDDDLPVASIVEEDDAEDTDDQDFDAAAVKAADLSSASLDAPQGTNDGAKTPASGNKRPRPDDEEGDDKGGKAQQDSKKSSSKPKRTPPVGGTVIPFRTIKKLMKRDPDVAIIQNDAALLVTAAMELFAVELAKKAQIRAEKRPGAGSTIRYSDVAEARIEQANHSFLNFLLP</sequence>
<dbReference type="OrthoDB" id="1291358at2759"/>
<keyword evidence="2" id="KW-0539">Nucleus</keyword>
<name>K0SN44_THAOC</name>
<dbReference type="GO" id="GO:0000976">
    <property type="term" value="F:transcription cis-regulatory region binding"/>
    <property type="evidence" value="ECO:0007669"/>
    <property type="project" value="TreeGrafter"/>
</dbReference>
<evidence type="ECO:0000256" key="3">
    <source>
        <dbReference type="SAM" id="MobiDB-lite"/>
    </source>
</evidence>
<evidence type="ECO:0000259" key="4">
    <source>
        <dbReference type="Pfam" id="PF00808"/>
    </source>
</evidence>
<comment type="subcellular location">
    <subcellularLocation>
        <location evidence="1">Nucleus</location>
    </subcellularLocation>
</comment>
<feature type="compositionally biased region" description="Basic and acidic residues" evidence="3">
    <location>
        <begin position="80"/>
        <end position="91"/>
    </location>
</feature>
<dbReference type="PANTHER" id="PTHR10252:SF54">
    <property type="entry name" value="CHROMATIN ACCESSIBILITY COMPLEX PROTEIN 1"/>
    <property type="match status" value="1"/>
</dbReference>
<evidence type="ECO:0000313" key="5">
    <source>
        <dbReference type="EMBL" id="EJK66775.1"/>
    </source>
</evidence>
<dbReference type="AlphaFoldDB" id="K0SN44"/>
<dbReference type="Pfam" id="PF00808">
    <property type="entry name" value="CBFD_NFYB_HMF"/>
    <property type="match status" value="1"/>
</dbReference>
<evidence type="ECO:0000256" key="1">
    <source>
        <dbReference type="ARBA" id="ARBA00004123"/>
    </source>
</evidence>
<feature type="compositionally biased region" description="Low complexity" evidence="3">
    <location>
        <begin position="37"/>
        <end position="53"/>
    </location>
</feature>
<proteinExistence type="predicted"/>
<dbReference type="GO" id="GO:0005634">
    <property type="term" value="C:nucleus"/>
    <property type="evidence" value="ECO:0007669"/>
    <property type="project" value="UniProtKB-SubCell"/>
</dbReference>
<dbReference type="InterPro" id="IPR050568">
    <property type="entry name" value="Transcr_DNA_Rep_Reg"/>
</dbReference>
<dbReference type="SUPFAM" id="SSF47113">
    <property type="entry name" value="Histone-fold"/>
    <property type="match status" value="1"/>
</dbReference>
<evidence type="ECO:0000256" key="2">
    <source>
        <dbReference type="ARBA" id="ARBA00023242"/>
    </source>
</evidence>
<feature type="region of interest" description="Disordered" evidence="3">
    <location>
        <begin position="1"/>
        <end position="105"/>
    </location>
</feature>
<feature type="compositionally biased region" description="Acidic residues" evidence="3">
    <location>
        <begin position="12"/>
        <end position="36"/>
    </location>
</feature>
<dbReference type="EMBL" id="AGNL01014290">
    <property type="protein sequence ID" value="EJK66775.1"/>
    <property type="molecule type" value="Genomic_DNA"/>
</dbReference>
<evidence type="ECO:0000313" key="6">
    <source>
        <dbReference type="Proteomes" id="UP000266841"/>
    </source>
</evidence>
<dbReference type="PANTHER" id="PTHR10252">
    <property type="entry name" value="HISTONE-LIKE TRANSCRIPTION FACTOR CCAAT-RELATED"/>
    <property type="match status" value="1"/>
</dbReference>
<dbReference type="InterPro" id="IPR003958">
    <property type="entry name" value="CBFA_NFYB_domain"/>
</dbReference>
<keyword evidence="6" id="KW-1185">Reference proteome</keyword>
<comment type="caution">
    <text evidence="5">The sequence shown here is derived from an EMBL/GenBank/DDBJ whole genome shotgun (WGS) entry which is preliminary data.</text>
</comment>
<gene>
    <name evidence="5" type="ORF">THAOC_12269</name>
</gene>
<organism evidence="5 6">
    <name type="scientific">Thalassiosira oceanica</name>
    <name type="common">Marine diatom</name>
    <dbReference type="NCBI Taxonomy" id="159749"/>
    <lineage>
        <taxon>Eukaryota</taxon>
        <taxon>Sar</taxon>
        <taxon>Stramenopiles</taxon>
        <taxon>Ochrophyta</taxon>
        <taxon>Bacillariophyta</taxon>
        <taxon>Coscinodiscophyceae</taxon>
        <taxon>Thalassiosirophycidae</taxon>
        <taxon>Thalassiosirales</taxon>
        <taxon>Thalassiosiraceae</taxon>
        <taxon>Thalassiosira</taxon>
    </lineage>
</organism>
<reference evidence="5 6" key="1">
    <citation type="journal article" date="2012" name="Genome Biol.">
        <title>Genome and low-iron response of an oceanic diatom adapted to chronic iron limitation.</title>
        <authorList>
            <person name="Lommer M."/>
            <person name="Specht M."/>
            <person name="Roy A.S."/>
            <person name="Kraemer L."/>
            <person name="Andreson R."/>
            <person name="Gutowska M.A."/>
            <person name="Wolf J."/>
            <person name="Bergner S.V."/>
            <person name="Schilhabel M.B."/>
            <person name="Klostermeier U.C."/>
            <person name="Beiko R.G."/>
            <person name="Rosenstiel P."/>
            <person name="Hippler M."/>
            <person name="Laroche J."/>
        </authorList>
    </citation>
    <scope>NUCLEOTIDE SEQUENCE [LARGE SCALE GENOMIC DNA]</scope>
    <source>
        <strain evidence="5 6">CCMP1005</strain>
    </source>
</reference>
<feature type="domain" description="Transcription factor CBF/NF-Y/archaeal histone" evidence="4">
    <location>
        <begin position="107"/>
        <end position="168"/>
    </location>
</feature>
<protein>
    <recommendedName>
        <fullName evidence="4">Transcription factor CBF/NF-Y/archaeal histone domain-containing protein</fullName>
    </recommendedName>
</protein>
<dbReference type="Proteomes" id="UP000266841">
    <property type="component" value="Unassembled WGS sequence"/>
</dbReference>
<dbReference type="GO" id="GO:0046982">
    <property type="term" value="F:protein heterodimerization activity"/>
    <property type="evidence" value="ECO:0007669"/>
    <property type="project" value="InterPro"/>
</dbReference>
<dbReference type="GO" id="GO:0006355">
    <property type="term" value="P:regulation of DNA-templated transcription"/>
    <property type="evidence" value="ECO:0007669"/>
    <property type="project" value="TreeGrafter"/>
</dbReference>
<dbReference type="InterPro" id="IPR009072">
    <property type="entry name" value="Histone-fold"/>
</dbReference>
<dbReference type="Gene3D" id="1.10.20.10">
    <property type="entry name" value="Histone, subunit A"/>
    <property type="match status" value="1"/>
</dbReference>
<dbReference type="eggNOG" id="ENOG502RW34">
    <property type="taxonomic scope" value="Eukaryota"/>
</dbReference>
<accession>K0SN44</accession>